<evidence type="ECO:0000256" key="7">
    <source>
        <dbReference type="ARBA" id="ARBA00023242"/>
    </source>
</evidence>
<dbReference type="Pfam" id="PF08801">
    <property type="entry name" value="Nucleoporin_N"/>
    <property type="match status" value="1"/>
</dbReference>
<keyword evidence="4" id="KW-0509">mRNA transport</keyword>
<evidence type="ECO:0000256" key="4">
    <source>
        <dbReference type="ARBA" id="ARBA00022816"/>
    </source>
</evidence>
<keyword evidence="3" id="KW-0813">Transport</keyword>
<keyword evidence="7" id="KW-0539">Nucleus</keyword>
<proteinExistence type="inferred from homology"/>
<evidence type="ECO:0000256" key="1">
    <source>
        <dbReference type="ARBA" id="ARBA00004259"/>
    </source>
</evidence>
<evidence type="ECO:0000256" key="5">
    <source>
        <dbReference type="ARBA" id="ARBA00022927"/>
    </source>
</evidence>
<dbReference type="GO" id="GO:0031080">
    <property type="term" value="C:nuclear pore outer ring"/>
    <property type="evidence" value="ECO:0007669"/>
    <property type="project" value="TreeGrafter"/>
</dbReference>
<dbReference type="PANTHER" id="PTHR13405:SF11">
    <property type="entry name" value="NUCLEAR PORE COMPLEX PROTEIN NUP133"/>
    <property type="match status" value="1"/>
</dbReference>
<keyword evidence="5" id="KW-0653">Protein transport</keyword>
<comment type="subcellular location">
    <subcellularLocation>
        <location evidence="1">Nucleus envelope</location>
    </subcellularLocation>
</comment>
<dbReference type="EMBL" id="CP119904">
    <property type="protein sequence ID" value="WFD23916.1"/>
    <property type="molecule type" value="Genomic_DNA"/>
</dbReference>
<feature type="domain" description="Nucleoporin Nup133/Nup155-like C-terminal" evidence="9">
    <location>
        <begin position="762"/>
        <end position="1077"/>
    </location>
</feature>
<evidence type="ECO:0000256" key="8">
    <source>
        <dbReference type="SAM" id="MobiDB-lite"/>
    </source>
</evidence>
<dbReference type="SUPFAM" id="SSF117289">
    <property type="entry name" value="Nucleoporin domain"/>
    <property type="match status" value="1"/>
</dbReference>
<keyword evidence="6" id="KW-0811">Translocation</keyword>
<evidence type="ECO:0000256" key="2">
    <source>
        <dbReference type="ARBA" id="ARBA00005569"/>
    </source>
</evidence>
<keyword evidence="12" id="KW-1185">Reference proteome</keyword>
<accession>A0AAF0IZG8</accession>
<dbReference type="GO" id="GO:0017056">
    <property type="term" value="F:structural constituent of nuclear pore"/>
    <property type="evidence" value="ECO:0007669"/>
    <property type="project" value="InterPro"/>
</dbReference>
<sequence>MDPGHRDSATPSLLPRSSSDMTLLLADSIVKVAQRVPTLSSTVQEALRADTYAAASSGGVDADSDMAYCATAQHVFAWRLSSAAPTIYQFPVPLCNAPAVPPLCSFLPRPMSATAEPAVVLCSASGRISFWGALSDVLTSNTDHCVLPSLSLRDNERVTAMTRVNDSQVLVGTSLGRLFRICIRVHHDQQSLVTDELTVQRGLIGRWLGGSSMRESELAVRALVITAPIDTAHVLAVAVSVGAAHVWRLPVGTFAETQSPTFVMADMELGKTIAAQSLYLTGTRYSSAIARHVQLVDGVYDSMSNMLVLLVRDTSQNITRFGIASLPLKPNMTTMRVQQWVLLQYEQAHDPRELSLPSLHLSQSRPSIAFVSLSQAVVAVLLSEHAHQEEPLRLRSGSNRIIGGCVPSDPECVRWIGLTSESGMLHMYVDAARALQHMQDLQPNSIRAQDARASRLEEYLERAMCFDEPHNPLQFDALPEHLGADLIEIAIRHVSSRLLDSSLRHLRPTVDLRSQLAQRAAFALRLIVVLGRSGYLVHLSKTLRTMLRANAELLTGAGDLWRYYDRSERMPMLGDAIELVLGARNERLFFETGLAQVPTLFYALNRLLVPENALECTRITLALLLGAMRYRGENTRLYILPLIPQVEFEPWYASSVCIELLERLFDMALERHNDEAVDSERRSHLCALAELILYSYDARMASMLTDKERTEVADSFVRARTHLLHSLQSAGCGDKAYELAERHRDFRNLVQLCMKERGVHGEASPVDVRIEHYLDTMGLDFADELYLYYIQQREFRRLFEPRAEHADLVSAFFEKHERYMKVAWLHGVNVDQFAKASLSLRNSANVEENVVDKQAMLSLSKLMYLGSLMSPSLDDERLQRLLEGWDDCLDQVMVQRRIFMRWCDTLHMAPSTPEILAENVAIILATRLDHQPSLRALFVDIATSVADARVVSAMDLAELLSLADRSFAARPDAKLNDPTVAIQLIARMEQPSVVRHATLACIWRRVYLLDDWDELGDIVTLSDDDVLERIYSTVAFHTARTVLLDLTTFNMFMSPETLCGIPPPSVDVLRMRFPRLAEEQLASLHHDLAAEHKAIEVLAGSTKLIAFMDRALAKIGEEKKVKFRASGHTGRDEPRPWHEDPVPATMDTEATTTMPGGVPVPALVSRMDECL</sequence>
<evidence type="ECO:0000313" key="11">
    <source>
        <dbReference type="EMBL" id="WFD23916.1"/>
    </source>
</evidence>
<dbReference type="InterPro" id="IPR015943">
    <property type="entry name" value="WD40/YVTN_repeat-like_dom_sf"/>
</dbReference>
<dbReference type="AlphaFoldDB" id="A0AAF0IZG8"/>
<dbReference type="GO" id="GO:0000972">
    <property type="term" value="P:transcription-dependent tethering of RNA polymerase II gene DNA at nuclear periphery"/>
    <property type="evidence" value="ECO:0007669"/>
    <property type="project" value="TreeGrafter"/>
</dbReference>
<dbReference type="InterPro" id="IPR007187">
    <property type="entry name" value="Nucleoporin_Nup133/Nup155_C"/>
</dbReference>
<evidence type="ECO:0000259" key="9">
    <source>
        <dbReference type="Pfam" id="PF03177"/>
    </source>
</evidence>
<feature type="region of interest" description="Disordered" evidence="8">
    <location>
        <begin position="1123"/>
        <end position="1142"/>
    </location>
</feature>
<evidence type="ECO:0000313" key="12">
    <source>
        <dbReference type="Proteomes" id="UP001214415"/>
    </source>
</evidence>
<comment type="similarity">
    <text evidence="2">Belongs to the nucleoporin Nup133 family.</text>
</comment>
<dbReference type="Gene3D" id="1.20.58.1380">
    <property type="match status" value="1"/>
</dbReference>
<dbReference type="PANTHER" id="PTHR13405">
    <property type="entry name" value="NUCLEAR PORE COMPLEX PROTEIN NUP133"/>
    <property type="match status" value="1"/>
</dbReference>
<dbReference type="InterPro" id="IPR014908">
    <property type="entry name" value="Nucleoporin_Nup133/Nup155_N"/>
</dbReference>
<protein>
    <submittedName>
        <fullName evidence="11">Uncharacterized protein</fullName>
    </submittedName>
</protein>
<dbReference type="Proteomes" id="UP001214415">
    <property type="component" value="Chromosome 5"/>
</dbReference>
<dbReference type="GO" id="GO:0016973">
    <property type="term" value="P:poly(A)+ mRNA export from nucleus"/>
    <property type="evidence" value="ECO:0007669"/>
    <property type="project" value="TreeGrafter"/>
</dbReference>
<evidence type="ECO:0000256" key="6">
    <source>
        <dbReference type="ARBA" id="ARBA00023010"/>
    </source>
</evidence>
<dbReference type="InterPro" id="IPR037624">
    <property type="entry name" value="Nup133-like"/>
</dbReference>
<reference evidence="11" key="1">
    <citation type="submission" date="2023-03" db="EMBL/GenBank/DDBJ databases">
        <title>Mating type loci evolution in Malassezia.</title>
        <authorList>
            <person name="Coelho M.A."/>
        </authorList>
    </citation>
    <scope>NUCLEOTIDE SEQUENCE</scope>
    <source>
        <strain evidence="11">CBS 12830</strain>
    </source>
</reference>
<organism evidence="11 12">
    <name type="scientific">Malassezia equina</name>
    <dbReference type="NCBI Taxonomy" id="1381935"/>
    <lineage>
        <taxon>Eukaryota</taxon>
        <taxon>Fungi</taxon>
        <taxon>Dikarya</taxon>
        <taxon>Basidiomycota</taxon>
        <taxon>Ustilaginomycotina</taxon>
        <taxon>Malasseziomycetes</taxon>
        <taxon>Malasseziales</taxon>
        <taxon>Malasseziaceae</taxon>
        <taxon>Malassezia</taxon>
    </lineage>
</organism>
<feature type="compositionally biased region" description="Basic and acidic residues" evidence="8">
    <location>
        <begin position="1129"/>
        <end position="1141"/>
    </location>
</feature>
<evidence type="ECO:0000259" key="10">
    <source>
        <dbReference type="Pfam" id="PF08801"/>
    </source>
</evidence>
<evidence type="ECO:0000256" key="3">
    <source>
        <dbReference type="ARBA" id="ARBA00022448"/>
    </source>
</evidence>
<dbReference type="Pfam" id="PF03177">
    <property type="entry name" value="Nucleoporin_C"/>
    <property type="match status" value="1"/>
</dbReference>
<name>A0AAF0IZG8_9BASI</name>
<dbReference type="GO" id="GO:0006606">
    <property type="term" value="P:protein import into nucleus"/>
    <property type="evidence" value="ECO:0007669"/>
    <property type="project" value="TreeGrafter"/>
</dbReference>
<gene>
    <name evidence="11" type="ORF">MEQU1_002610</name>
</gene>
<dbReference type="Gene3D" id="2.130.10.10">
    <property type="entry name" value="YVTN repeat-like/Quinoprotein amine dehydrogenase"/>
    <property type="match status" value="1"/>
</dbReference>
<feature type="domain" description="Nucleoporin Nup133/Nup155-like N-terminal" evidence="10">
    <location>
        <begin position="35"/>
        <end position="383"/>
    </location>
</feature>